<dbReference type="PANTHER" id="PTHR14499">
    <property type="entry name" value="POTASSIUM CHANNEL TETRAMERIZATION DOMAIN-CONTAINING"/>
    <property type="match status" value="1"/>
</dbReference>
<evidence type="ECO:0000313" key="2">
    <source>
        <dbReference type="EMBL" id="OWF48096.1"/>
    </source>
</evidence>
<evidence type="ECO:0000259" key="1">
    <source>
        <dbReference type="Pfam" id="PF02214"/>
    </source>
</evidence>
<reference evidence="2 3" key="1">
    <citation type="journal article" date="2017" name="Nat. Ecol. Evol.">
        <title>Scallop genome provides insights into evolution of bilaterian karyotype and development.</title>
        <authorList>
            <person name="Wang S."/>
            <person name="Zhang J."/>
            <person name="Jiao W."/>
            <person name="Li J."/>
            <person name="Xun X."/>
            <person name="Sun Y."/>
            <person name="Guo X."/>
            <person name="Huan P."/>
            <person name="Dong B."/>
            <person name="Zhang L."/>
            <person name="Hu X."/>
            <person name="Sun X."/>
            <person name="Wang J."/>
            <person name="Zhao C."/>
            <person name="Wang Y."/>
            <person name="Wang D."/>
            <person name="Huang X."/>
            <person name="Wang R."/>
            <person name="Lv J."/>
            <person name="Li Y."/>
            <person name="Zhang Z."/>
            <person name="Liu B."/>
            <person name="Lu W."/>
            <person name="Hui Y."/>
            <person name="Liang J."/>
            <person name="Zhou Z."/>
            <person name="Hou R."/>
            <person name="Li X."/>
            <person name="Liu Y."/>
            <person name="Li H."/>
            <person name="Ning X."/>
            <person name="Lin Y."/>
            <person name="Zhao L."/>
            <person name="Xing Q."/>
            <person name="Dou J."/>
            <person name="Li Y."/>
            <person name="Mao J."/>
            <person name="Guo H."/>
            <person name="Dou H."/>
            <person name="Li T."/>
            <person name="Mu C."/>
            <person name="Jiang W."/>
            <person name="Fu Q."/>
            <person name="Fu X."/>
            <person name="Miao Y."/>
            <person name="Liu J."/>
            <person name="Yu Q."/>
            <person name="Li R."/>
            <person name="Liao H."/>
            <person name="Li X."/>
            <person name="Kong Y."/>
            <person name="Jiang Z."/>
            <person name="Chourrout D."/>
            <person name="Li R."/>
            <person name="Bao Z."/>
        </authorList>
    </citation>
    <scope>NUCLEOTIDE SEQUENCE [LARGE SCALE GENOMIC DNA]</scope>
    <source>
        <strain evidence="2 3">PY_sf001</strain>
    </source>
</reference>
<dbReference type="Proteomes" id="UP000242188">
    <property type="component" value="Unassembled WGS sequence"/>
</dbReference>
<proteinExistence type="predicted"/>
<evidence type="ECO:0000313" key="3">
    <source>
        <dbReference type="Proteomes" id="UP000242188"/>
    </source>
</evidence>
<dbReference type="Gene3D" id="3.30.710.10">
    <property type="entry name" value="Potassium Channel Kv1.1, Chain A"/>
    <property type="match status" value="1"/>
</dbReference>
<dbReference type="CDD" id="cd18366">
    <property type="entry name" value="BTB_POZ_KCTD7"/>
    <property type="match status" value="1"/>
</dbReference>
<protein>
    <submittedName>
        <fullName evidence="2">BTB/POZ domain-containing protein KCTD7</fullName>
    </submittedName>
</protein>
<organism evidence="2 3">
    <name type="scientific">Mizuhopecten yessoensis</name>
    <name type="common">Japanese scallop</name>
    <name type="synonym">Patinopecten yessoensis</name>
    <dbReference type="NCBI Taxonomy" id="6573"/>
    <lineage>
        <taxon>Eukaryota</taxon>
        <taxon>Metazoa</taxon>
        <taxon>Spiralia</taxon>
        <taxon>Lophotrochozoa</taxon>
        <taxon>Mollusca</taxon>
        <taxon>Bivalvia</taxon>
        <taxon>Autobranchia</taxon>
        <taxon>Pteriomorphia</taxon>
        <taxon>Pectinida</taxon>
        <taxon>Pectinoidea</taxon>
        <taxon>Pectinidae</taxon>
        <taxon>Mizuhopecten</taxon>
    </lineage>
</organism>
<sequence length="265" mass="29989">MTDQTDSDASDSVEDVIEIRPMPRRNVVELQDIESENEQSTFRASNQPDLMQHTGVFRRTGRLKSQELPVSTPRLYRDPDQDLQFPPVIPLNVGGVKYVTRLSTLCKYPDSMLAALFSGRHAVDKDQNGNYFLDSNGSMFGYILEFLRNGSAPPNHVSVAVYKEANYYGIQHLIEKLQLKPEVARLLVREAHRQQFPNYYEVKNNVIQLAVDHAIVNRQGEGLCLLTGRKPRWELGLGARSGFDLLSYNHWELGLGAWAGSSVRV</sequence>
<dbReference type="GO" id="GO:0051260">
    <property type="term" value="P:protein homooligomerization"/>
    <property type="evidence" value="ECO:0007669"/>
    <property type="project" value="InterPro"/>
</dbReference>
<dbReference type="OrthoDB" id="2414723at2759"/>
<comment type="caution">
    <text evidence="2">The sequence shown here is derived from an EMBL/GenBank/DDBJ whole genome shotgun (WGS) entry which is preliminary data.</text>
</comment>
<dbReference type="PANTHER" id="PTHR14499:SF145">
    <property type="entry name" value="POTASSIUM CHANNEL REGULATORY PROTEIN-LIKE"/>
    <property type="match status" value="1"/>
</dbReference>
<dbReference type="STRING" id="6573.A0A210QHA6"/>
<accession>A0A210QHA6</accession>
<dbReference type="AlphaFoldDB" id="A0A210QHA6"/>
<name>A0A210QHA6_MIZYE</name>
<keyword evidence="3" id="KW-1185">Reference proteome</keyword>
<dbReference type="SUPFAM" id="SSF54695">
    <property type="entry name" value="POZ domain"/>
    <property type="match status" value="1"/>
</dbReference>
<dbReference type="InterPro" id="IPR011333">
    <property type="entry name" value="SKP1/BTB/POZ_sf"/>
</dbReference>
<dbReference type="InterPro" id="IPR003131">
    <property type="entry name" value="T1-type_BTB"/>
</dbReference>
<feature type="domain" description="Potassium channel tetramerisation-type BTB" evidence="1">
    <location>
        <begin position="90"/>
        <end position="175"/>
    </location>
</feature>
<dbReference type="FunFam" id="3.30.710.10:FF:000046">
    <property type="entry name" value="BTB/POZ domain-containing protein KCTD7 isoform X1"/>
    <property type="match status" value="1"/>
</dbReference>
<dbReference type="EMBL" id="NEDP02003723">
    <property type="protein sequence ID" value="OWF48096.1"/>
    <property type="molecule type" value="Genomic_DNA"/>
</dbReference>
<dbReference type="InterPro" id="IPR057891">
    <property type="entry name" value="BTB_KCTD7"/>
</dbReference>
<gene>
    <name evidence="2" type="ORF">KP79_PYT26133</name>
</gene>
<dbReference type="Pfam" id="PF02214">
    <property type="entry name" value="BTB_2"/>
    <property type="match status" value="1"/>
</dbReference>